<dbReference type="OrthoDB" id="4533139at2"/>
<organism evidence="1 2">
    <name type="scientific">Microbacterium esteraromaticum</name>
    <dbReference type="NCBI Taxonomy" id="57043"/>
    <lineage>
        <taxon>Bacteria</taxon>
        <taxon>Bacillati</taxon>
        <taxon>Actinomycetota</taxon>
        <taxon>Actinomycetes</taxon>
        <taxon>Micrococcales</taxon>
        <taxon>Microbacteriaceae</taxon>
        <taxon>Microbacterium</taxon>
    </lineage>
</organism>
<dbReference type="Pfam" id="PF08843">
    <property type="entry name" value="AbiEii"/>
    <property type="match status" value="1"/>
</dbReference>
<proteinExistence type="predicted"/>
<dbReference type="Gene3D" id="3.10.450.620">
    <property type="entry name" value="JHP933, nucleotidyltransferase-like core domain"/>
    <property type="match status" value="1"/>
</dbReference>
<sequence length="252" mass="27598">MKPGATPGILDEEEMLDVQLMFGVDEEQVRRDHVISHALAALGGIDDSRLVFFGGTALSRTYLPNLRLSEDIDLIALAVRAEVAAEVQQYLESGLKRTFRTPTFTPDIASTGHSDPSVMDVGDVRIQIQLLSSEGYPAWPTEVRSLTQRYSDAPLARMRVLTAPAFAAAKLSAWVDRGAPRDLYDMWALARLGMIDEEAKRLFAKYGPITSSTRVPFSNLPTAAGWGTALNHQCIPQVDPTEAAEVVSAAWR</sequence>
<evidence type="ECO:0008006" key="3">
    <source>
        <dbReference type="Google" id="ProtNLM"/>
    </source>
</evidence>
<gene>
    <name evidence="1" type="ORF">FM104_01135</name>
</gene>
<evidence type="ECO:0000313" key="2">
    <source>
        <dbReference type="Proteomes" id="UP000196320"/>
    </source>
</evidence>
<protein>
    <recommendedName>
        <fullName evidence="3">Nucleotidyl transferase AbiEii/AbiGii toxin family protein</fullName>
    </recommendedName>
</protein>
<accession>A0A1R4IAR1</accession>
<dbReference type="Proteomes" id="UP000196320">
    <property type="component" value="Unassembled WGS sequence"/>
</dbReference>
<dbReference type="EMBL" id="FUKO01000004">
    <property type="protein sequence ID" value="SJN16925.1"/>
    <property type="molecule type" value="Genomic_DNA"/>
</dbReference>
<keyword evidence="2" id="KW-1185">Reference proteome</keyword>
<reference evidence="1 2" key="1">
    <citation type="submission" date="2017-02" db="EMBL/GenBank/DDBJ databases">
        <authorList>
            <person name="Peterson S.W."/>
        </authorList>
    </citation>
    <scope>NUCLEOTIDE SEQUENCE [LARGE SCALE GENOMIC DNA]</scope>
    <source>
        <strain evidence="1 2">B Mb 05.01</strain>
    </source>
</reference>
<dbReference type="InterPro" id="IPR014942">
    <property type="entry name" value="AbiEii"/>
</dbReference>
<dbReference type="RefSeq" id="WP_087129626.1">
    <property type="nucleotide sequence ID" value="NZ_FUKO01000004.1"/>
</dbReference>
<name>A0A1R4IAR1_9MICO</name>
<evidence type="ECO:0000313" key="1">
    <source>
        <dbReference type="EMBL" id="SJN16925.1"/>
    </source>
</evidence>
<dbReference type="AlphaFoldDB" id="A0A1R4IAR1"/>